<proteinExistence type="predicted"/>
<feature type="signal peptide" evidence="1">
    <location>
        <begin position="1"/>
        <end position="25"/>
    </location>
</feature>
<sequence>MQTRSFLTSRLLFIIPLLFTLTVSARFQTTKRRSISHQTPIPNDAPIIHSDFTPQSSLPITQDPTHRCPGHLISINSACHTLADLPSQFAIHYATHTAATKANLGALAAILRDALQNNKLSPVDTERLEKLLGATTISGLSGKIEDSGKDVEVLKGFYGVWAGVEGGLRGLSEGQFREVERGVGELVGLQRVASGKAKEFSREIERVGRLVGRA</sequence>
<evidence type="ECO:0000256" key="1">
    <source>
        <dbReference type="SAM" id="SignalP"/>
    </source>
</evidence>
<feature type="chain" id="PRO_5040151850" evidence="1">
    <location>
        <begin position="26"/>
        <end position="214"/>
    </location>
</feature>
<dbReference type="Proteomes" id="UP000824998">
    <property type="component" value="Unassembled WGS sequence"/>
</dbReference>
<keyword evidence="3" id="KW-1185">Reference proteome</keyword>
<keyword evidence="1" id="KW-0732">Signal</keyword>
<protein>
    <submittedName>
        <fullName evidence="2">Uncharacterized protein</fullName>
    </submittedName>
</protein>
<evidence type="ECO:0000313" key="2">
    <source>
        <dbReference type="EMBL" id="KAG9235132.1"/>
    </source>
</evidence>
<gene>
    <name evidence="2" type="ORF">BJ875DRAFT_440646</name>
</gene>
<organism evidence="2 3">
    <name type="scientific">Amylocarpus encephaloides</name>
    <dbReference type="NCBI Taxonomy" id="45428"/>
    <lineage>
        <taxon>Eukaryota</taxon>
        <taxon>Fungi</taxon>
        <taxon>Dikarya</taxon>
        <taxon>Ascomycota</taxon>
        <taxon>Pezizomycotina</taxon>
        <taxon>Leotiomycetes</taxon>
        <taxon>Helotiales</taxon>
        <taxon>Helotiales incertae sedis</taxon>
        <taxon>Amylocarpus</taxon>
    </lineage>
</organism>
<comment type="caution">
    <text evidence="2">The sequence shown here is derived from an EMBL/GenBank/DDBJ whole genome shotgun (WGS) entry which is preliminary data.</text>
</comment>
<reference evidence="2" key="1">
    <citation type="journal article" date="2021" name="IMA Fungus">
        <title>Genomic characterization of three marine fungi, including Emericellopsis atlantica sp. nov. with signatures of a generalist lifestyle and marine biomass degradation.</title>
        <authorList>
            <person name="Hagestad O.C."/>
            <person name="Hou L."/>
            <person name="Andersen J.H."/>
            <person name="Hansen E.H."/>
            <person name="Altermark B."/>
            <person name="Li C."/>
            <person name="Kuhnert E."/>
            <person name="Cox R.J."/>
            <person name="Crous P.W."/>
            <person name="Spatafora J.W."/>
            <person name="Lail K."/>
            <person name="Amirebrahimi M."/>
            <person name="Lipzen A."/>
            <person name="Pangilinan J."/>
            <person name="Andreopoulos W."/>
            <person name="Hayes R.D."/>
            <person name="Ng V."/>
            <person name="Grigoriev I.V."/>
            <person name="Jackson S.A."/>
            <person name="Sutton T.D.S."/>
            <person name="Dobson A.D.W."/>
            <person name="Rama T."/>
        </authorList>
    </citation>
    <scope>NUCLEOTIDE SEQUENCE</scope>
    <source>
        <strain evidence="2">TRa018bII</strain>
    </source>
</reference>
<name>A0A9P7YKD7_9HELO</name>
<dbReference type="EMBL" id="MU251441">
    <property type="protein sequence ID" value="KAG9235132.1"/>
    <property type="molecule type" value="Genomic_DNA"/>
</dbReference>
<dbReference type="AlphaFoldDB" id="A0A9P7YKD7"/>
<accession>A0A9P7YKD7</accession>
<evidence type="ECO:0000313" key="3">
    <source>
        <dbReference type="Proteomes" id="UP000824998"/>
    </source>
</evidence>